<dbReference type="EMBL" id="VXBZ01008102">
    <property type="protein sequence ID" value="NXP51643.1"/>
    <property type="molecule type" value="Genomic_DNA"/>
</dbReference>
<keyword evidence="8" id="KW-1185">Reference proteome</keyword>
<feature type="non-terminal residue" evidence="7">
    <location>
        <position position="1"/>
    </location>
</feature>
<reference evidence="7 8" key="1">
    <citation type="submission" date="2019-09" db="EMBL/GenBank/DDBJ databases">
        <title>Bird 10,000 Genomes (B10K) Project - Family phase.</title>
        <authorList>
            <person name="Zhang G."/>
        </authorList>
    </citation>
    <scope>NUCLEOTIDE SEQUENCE [LARGE SCALE GENOMIC DNA]</scope>
    <source>
        <strain evidence="7">B10K-DU-001-55</strain>
        <tissue evidence="7">Muscle</tissue>
    </source>
</reference>
<dbReference type="InterPro" id="IPR038326">
    <property type="entry name" value="IFN-lambda_sf"/>
</dbReference>
<dbReference type="GO" id="GO:0007259">
    <property type="term" value="P:cell surface receptor signaling pathway via JAK-STAT"/>
    <property type="evidence" value="ECO:0007669"/>
    <property type="project" value="InterPro"/>
</dbReference>
<keyword evidence="3" id="KW-0202">Cytokine</keyword>
<dbReference type="AlphaFoldDB" id="A0A7L2AX13"/>
<evidence type="ECO:0000256" key="4">
    <source>
        <dbReference type="ARBA" id="ARBA00022525"/>
    </source>
</evidence>
<evidence type="ECO:0000313" key="8">
    <source>
        <dbReference type="Proteomes" id="UP000590868"/>
    </source>
</evidence>
<sequence>SGKLRHWLQKLQTAKETETTSCLEASAILHLFQVLNDLQCAALQD</sequence>
<evidence type="ECO:0000256" key="1">
    <source>
        <dbReference type="ARBA" id="ARBA00004613"/>
    </source>
</evidence>
<dbReference type="GO" id="GO:0005615">
    <property type="term" value="C:extracellular space"/>
    <property type="evidence" value="ECO:0007669"/>
    <property type="project" value="UniProtKB-KW"/>
</dbReference>
<dbReference type="Gene3D" id="1.20.1250.60">
    <property type="entry name" value="Interferon lambda"/>
    <property type="match status" value="1"/>
</dbReference>
<organism evidence="7 8">
    <name type="scientific">Heliornis fulica</name>
    <name type="common">sungrebe</name>
    <dbReference type="NCBI Taxonomy" id="54369"/>
    <lineage>
        <taxon>Eukaryota</taxon>
        <taxon>Metazoa</taxon>
        <taxon>Chordata</taxon>
        <taxon>Craniata</taxon>
        <taxon>Vertebrata</taxon>
        <taxon>Euteleostomi</taxon>
        <taxon>Archelosauria</taxon>
        <taxon>Archosauria</taxon>
        <taxon>Dinosauria</taxon>
        <taxon>Saurischia</taxon>
        <taxon>Theropoda</taxon>
        <taxon>Coelurosauria</taxon>
        <taxon>Aves</taxon>
        <taxon>Neognathae</taxon>
        <taxon>Neoaves</taxon>
        <taxon>Gruiformes</taxon>
        <taxon>Heliornithidae</taxon>
        <taxon>Heliornis</taxon>
    </lineage>
</organism>
<dbReference type="GO" id="GO:0050778">
    <property type="term" value="P:positive regulation of immune response"/>
    <property type="evidence" value="ECO:0007669"/>
    <property type="project" value="InterPro"/>
</dbReference>
<feature type="non-terminal residue" evidence="7">
    <location>
        <position position="45"/>
    </location>
</feature>
<evidence type="ECO:0000256" key="6">
    <source>
        <dbReference type="ARBA" id="ARBA00023118"/>
    </source>
</evidence>
<evidence type="ECO:0000256" key="2">
    <source>
        <dbReference type="ARBA" id="ARBA00008717"/>
    </source>
</evidence>
<dbReference type="Pfam" id="PF15177">
    <property type="entry name" value="IL28A"/>
    <property type="match status" value="1"/>
</dbReference>
<keyword evidence="5" id="KW-0732">Signal</keyword>
<protein>
    <submittedName>
        <fullName evidence="7">IFNL3 protein</fullName>
    </submittedName>
</protein>
<comment type="similarity">
    <text evidence="2">Belongs to the lambda interferon family.</text>
</comment>
<evidence type="ECO:0000313" key="7">
    <source>
        <dbReference type="EMBL" id="NXP51643.1"/>
    </source>
</evidence>
<keyword evidence="6" id="KW-0051">Antiviral defense</keyword>
<dbReference type="InterPro" id="IPR029177">
    <property type="entry name" value="INF_lambda"/>
</dbReference>
<proteinExistence type="inferred from homology"/>
<dbReference type="OrthoDB" id="9897984at2759"/>
<comment type="subcellular location">
    <subcellularLocation>
        <location evidence="1">Secreted</location>
    </subcellularLocation>
</comment>
<evidence type="ECO:0000256" key="3">
    <source>
        <dbReference type="ARBA" id="ARBA00022514"/>
    </source>
</evidence>
<comment type="caution">
    <text evidence="7">The sequence shown here is derived from an EMBL/GenBank/DDBJ whole genome shotgun (WGS) entry which is preliminary data.</text>
</comment>
<evidence type="ECO:0000256" key="5">
    <source>
        <dbReference type="ARBA" id="ARBA00022729"/>
    </source>
</evidence>
<gene>
    <name evidence="7" type="primary">Ifnl3</name>
    <name evidence="7" type="ORF">HELFUL_R00654</name>
</gene>
<keyword evidence="4" id="KW-0964">Secreted</keyword>
<dbReference type="GO" id="GO:0051607">
    <property type="term" value="P:defense response to virus"/>
    <property type="evidence" value="ECO:0007669"/>
    <property type="project" value="UniProtKB-KW"/>
</dbReference>
<dbReference type="GO" id="GO:0005125">
    <property type="term" value="F:cytokine activity"/>
    <property type="evidence" value="ECO:0007669"/>
    <property type="project" value="UniProtKB-KW"/>
</dbReference>
<dbReference type="Proteomes" id="UP000590868">
    <property type="component" value="Unassembled WGS sequence"/>
</dbReference>
<name>A0A7L2AX13_9GRUI</name>
<accession>A0A7L2AX13</accession>